<evidence type="ECO:0000256" key="2">
    <source>
        <dbReference type="SAM" id="SignalP"/>
    </source>
</evidence>
<feature type="compositionally biased region" description="Polar residues" evidence="1">
    <location>
        <begin position="49"/>
        <end position="58"/>
    </location>
</feature>
<name>A0A2T7UHM6_9BURK</name>
<evidence type="ECO:0000256" key="1">
    <source>
        <dbReference type="SAM" id="MobiDB-lite"/>
    </source>
</evidence>
<proteinExistence type="predicted"/>
<keyword evidence="2" id="KW-0732">Signal</keyword>
<evidence type="ECO:0000313" key="3">
    <source>
        <dbReference type="EMBL" id="PVE44205.1"/>
    </source>
</evidence>
<sequence length="117" mass="12723">MKKFLAIFLLVLLPLQYSWAAMASYCEHETSATAKHPGHHTHDHAAIDQQDSSKNAPQSAGMDHDCATCHMGCAAALVSDLSKSTLAASDDHPLHLQVIASHMSSERPERPQWPVLA</sequence>
<dbReference type="InterPro" id="IPR055013">
    <property type="entry name" value="CzcI"/>
</dbReference>
<feature type="chain" id="PRO_5015545323" description="Cobalt-zinc-cadmium resistance protein" evidence="2">
    <location>
        <begin position="21"/>
        <end position="117"/>
    </location>
</feature>
<dbReference type="OrthoDB" id="6717343at2"/>
<dbReference type="NCBIfam" id="NF045614">
    <property type="entry name" value="efflu_CzcI_Cupr"/>
    <property type="match status" value="1"/>
</dbReference>
<accession>A0A2T7UHM6</accession>
<dbReference type="EMBL" id="LFYT02000002">
    <property type="protein sequence ID" value="PVE44205.1"/>
    <property type="molecule type" value="Genomic_DNA"/>
</dbReference>
<dbReference type="Proteomes" id="UP000037507">
    <property type="component" value="Unassembled WGS sequence"/>
</dbReference>
<dbReference type="AlphaFoldDB" id="A0A2T7UHM6"/>
<protein>
    <recommendedName>
        <fullName evidence="5">Cobalt-zinc-cadmium resistance protein</fullName>
    </recommendedName>
</protein>
<keyword evidence="4" id="KW-1185">Reference proteome</keyword>
<evidence type="ECO:0000313" key="4">
    <source>
        <dbReference type="Proteomes" id="UP000037507"/>
    </source>
</evidence>
<dbReference type="STRING" id="1293045.H663_18710"/>
<feature type="region of interest" description="Disordered" evidence="1">
    <location>
        <begin position="33"/>
        <end position="61"/>
    </location>
</feature>
<comment type="caution">
    <text evidence="3">The sequence shown here is derived from an EMBL/GenBank/DDBJ whole genome shotgun (WGS) entry which is preliminary data.</text>
</comment>
<dbReference type="RefSeq" id="WP_053176215.1">
    <property type="nucleotide sequence ID" value="NZ_LFYT02000002.1"/>
</dbReference>
<dbReference type="GO" id="GO:0046686">
    <property type="term" value="P:response to cadmium ion"/>
    <property type="evidence" value="ECO:0007669"/>
    <property type="project" value="InterPro"/>
</dbReference>
<feature type="signal peptide" evidence="2">
    <location>
        <begin position="1"/>
        <end position="20"/>
    </location>
</feature>
<organism evidence="3 4">
    <name type="scientific">Limnohabitans planktonicus II-D5</name>
    <dbReference type="NCBI Taxonomy" id="1293045"/>
    <lineage>
        <taxon>Bacteria</taxon>
        <taxon>Pseudomonadati</taxon>
        <taxon>Pseudomonadota</taxon>
        <taxon>Betaproteobacteria</taxon>
        <taxon>Burkholderiales</taxon>
        <taxon>Comamonadaceae</taxon>
        <taxon>Limnohabitans</taxon>
    </lineage>
</organism>
<gene>
    <name evidence="3" type="ORF">H663_001760</name>
</gene>
<evidence type="ECO:0008006" key="5">
    <source>
        <dbReference type="Google" id="ProtNLM"/>
    </source>
</evidence>
<reference evidence="3" key="1">
    <citation type="submission" date="2017-04" db="EMBL/GenBank/DDBJ databases">
        <title>Unexpected and diverse lifestyles within the genus Limnohabitans.</title>
        <authorList>
            <person name="Kasalicky V."/>
            <person name="Mehrshad M."/>
            <person name="Andrei S.-A."/>
            <person name="Salcher M."/>
            <person name="Kratochvilova H."/>
            <person name="Simek K."/>
            <person name="Ghai R."/>
        </authorList>
    </citation>
    <scope>NUCLEOTIDE SEQUENCE [LARGE SCALE GENOMIC DNA]</scope>
    <source>
        <strain evidence="3">II-D5</strain>
    </source>
</reference>